<protein>
    <submittedName>
        <fullName evidence="1">Uncharacterized protein</fullName>
    </submittedName>
</protein>
<proteinExistence type="predicted"/>
<dbReference type="InterPro" id="IPR043733">
    <property type="entry name" value="DUF5677"/>
</dbReference>
<name>X1Q5R7_9ZZZZ</name>
<accession>X1Q5R7</accession>
<dbReference type="Pfam" id="PF18928">
    <property type="entry name" value="DUF5677"/>
    <property type="match status" value="1"/>
</dbReference>
<comment type="caution">
    <text evidence="1">The sequence shown here is derived from an EMBL/GenBank/DDBJ whole genome shotgun (WGS) entry which is preliminary data.</text>
</comment>
<evidence type="ECO:0000313" key="1">
    <source>
        <dbReference type="EMBL" id="GAI38599.1"/>
    </source>
</evidence>
<gene>
    <name evidence="1" type="ORF">S06H3_51721</name>
</gene>
<organism evidence="1">
    <name type="scientific">marine sediment metagenome</name>
    <dbReference type="NCBI Taxonomy" id="412755"/>
    <lineage>
        <taxon>unclassified sequences</taxon>
        <taxon>metagenomes</taxon>
        <taxon>ecological metagenomes</taxon>
    </lineage>
</organism>
<sequence>RLEIAYIISRCLDESLINLRYLLQRDVDNLFDEYIGYSLREEKRLLNRIQGNIIKRGYELPIESRMISSINRAFEISSFSPEQVNETKRKPWGEKIYERAKSIGMEDLYFALFSLPSHSVHGNWQDLIAFHLEYEKGEFSPRIKWTHLEPQLLFTAALLSADSNKLYLNEIIQECPDEDQIDNLLDDIILRVRVADELHEQFLNQE</sequence>
<dbReference type="AlphaFoldDB" id="X1Q5R7"/>
<reference evidence="1" key="1">
    <citation type="journal article" date="2014" name="Front. Microbiol.">
        <title>High frequency of phylogenetically diverse reductive dehalogenase-homologous genes in deep subseafloor sedimentary metagenomes.</title>
        <authorList>
            <person name="Kawai M."/>
            <person name="Futagami T."/>
            <person name="Toyoda A."/>
            <person name="Takaki Y."/>
            <person name="Nishi S."/>
            <person name="Hori S."/>
            <person name="Arai W."/>
            <person name="Tsubouchi T."/>
            <person name="Morono Y."/>
            <person name="Uchiyama I."/>
            <person name="Ito T."/>
            <person name="Fujiyama A."/>
            <person name="Inagaki F."/>
            <person name="Takami H."/>
        </authorList>
    </citation>
    <scope>NUCLEOTIDE SEQUENCE</scope>
    <source>
        <strain evidence="1">Expedition CK06-06</strain>
    </source>
</reference>
<dbReference type="EMBL" id="BARV01032841">
    <property type="protein sequence ID" value="GAI38599.1"/>
    <property type="molecule type" value="Genomic_DNA"/>
</dbReference>
<feature type="non-terminal residue" evidence="1">
    <location>
        <position position="1"/>
    </location>
</feature>